<dbReference type="Gene3D" id="2.130.10.10">
    <property type="entry name" value="YVTN repeat-like/Quinoprotein amine dehydrogenase"/>
    <property type="match status" value="1"/>
</dbReference>
<keyword evidence="1" id="KW-0732">Signal</keyword>
<comment type="caution">
    <text evidence="2">The sequence shown here is derived from an EMBL/GenBank/DDBJ whole genome shotgun (WGS) entry which is preliminary data.</text>
</comment>
<dbReference type="RefSeq" id="WP_289723957.1">
    <property type="nucleotide sequence ID" value="NZ_JAUDUY010000002.1"/>
</dbReference>
<evidence type="ECO:0000256" key="1">
    <source>
        <dbReference type="SAM" id="SignalP"/>
    </source>
</evidence>
<protein>
    <submittedName>
        <fullName evidence="2">Oxidoreductase</fullName>
    </submittedName>
</protein>
<dbReference type="PANTHER" id="PTHR47199">
    <property type="entry name" value="PHOTOSYSTEM II STABILITY/ASSEMBLY FACTOR HCF136, CHLOROPLASTIC"/>
    <property type="match status" value="1"/>
</dbReference>
<accession>A0ABT7WCD9</accession>
<sequence length="342" mass="36588">MRFAICICIVLFIIGCSGRSEATPFSTVAIEVIHEDSVSIRALERMPGSIAFAGSDGIFGTVDLADFTVRSKKITHLDSKPEFRAVAHTATNFFMLSAGDPALLYKTGDTGEMELVYSESGPDVFYDSMGFWDDLNGIAIGDAMDGCLSILITRDGGHSWNKTPCDQLPEALPGEGAFAASDTNIAQVGDSCWVVSNKGRIYFSPDLGEHWKVLQTPVTSSTDTFGLYSLDFYDAETGYAAGGDYTDPDGNTANKISTMDGGTSWVLRASGQPPGYLSCVQYVPGRGGRDLVGVSYKGIFYSSDFGASWGTLSSEGFFSLRFADDSTAIASGNGRIAKLEFK</sequence>
<dbReference type="EMBL" id="JAUDUY010000002">
    <property type="protein sequence ID" value="MDM9630588.1"/>
    <property type="molecule type" value="Genomic_DNA"/>
</dbReference>
<feature type="signal peptide" evidence="1">
    <location>
        <begin position="1"/>
        <end position="22"/>
    </location>
</feature>
<evidence type="ECO:0000313" key="2">
    <source>
        <dbReference type="EMBL" id="MDM9630588.1"/>
    </source>
</evidence>
<gene>
    <name evidence="2" type="ORF">QU605_03855</name>
</gene>
<dbReference type="PROSITE" id="PS51257">
    <property type="entry name" value="PROKAR_LIPOPROTEIN"/>
    <property type="match status" value="1"/>
</dbReference>
<organism evidence="2 3">
    <name type="scientific">Robiginitalea aurantiaca</name>
    <dbReference type="NCBI Taxonomy" id="3056915"/>
    <lineage>
        <taxon>Bacteria</taxon>
        <taxon>Pseudomonadati</taxon>
        <taxon>Bacteroidota</taxon>
        <taxon>Flavobacteriia</taxon>
        <taxon>Flavobacteriales</taxon>
        <taxon>Flavobacteriaceae</taxon>
        <taxon>Robiginitalea</taxon>
    </lineage>
</organism>
<dbReference type="SUPFAM" id="SSF110296">
    <property type="entry name" value="Oligoxyloglucan reducing end-specific cellobiohydrolase"/>
    <property type="match status" value="1"/>
</dbReference>
<name>A0ABT7WCD9_9FLAO</name>
<keyword evidence="3" id="KW-1185">Reference proteome</keyword>
<dbReference type="InterPro" id="IPR015943">
    <property type="entry name" value="WD40/YVTN_repeat-like_dom_sf"/>
</dbReference>
<feature type="chain" id="PRO_5045683699" evidence="1">
    <location>
        <begin position="23"/>
        <end position="342"/>
    </location>
</feature>
<dbReference type="PANTHER" id="PTHR47199:SF2">
    <property type="entry name" value="PHOTOSYSTEM II STABILITY_ASSEMBLY FACTOR HCF136, CHLOROPLASTIC"/>
    <property type="match status" value="1"/>
</dbReference>
<proteinExistence type="predicted"/>
<dbReference type="Proteomes" id="UP001174839">
    <property type="component" value="Unassembled WGS sequence"/>
</dbReference>
<evidence type="ECO:0000313" key="3">
    <source>
        <dbReference type="Proteomes" id="UP001174839"/>
    </source>
</evidence>
<reference evidence="2" key="1">
    <citation type="submission" date="2023-06" db="EMBL/GenBank/DDBJ databases">
        <title>Robiginitalea aurantiacus sp. nov. and Algoriphagus sediminis sp. nov., isolated from coastal sediment.</title>
        <authorList>
            <person name="Zhou Z.Y."/>
            <person name="An J."/>
            <person name="Jia Y.W."/>
            <person name="Du Z.J."/>
        </authorList>
    </citation>
    <scope>NUCLEOTIDE SEQUENCE</scope>
    <source>
        <strain evidence="2">M39</strain>
    </source>
</reference>